<feature type="transmembrane region" description="Helical" evidence="7">
    <location>
        <begin position="81"/>
        <end position="103"/>
    </location>
</feature>
<dbReference type="InterPro" id="IPR001927">
    <property type="entry name" value="Na/Gal_symport"/>
</dbReference>
<keyword evidence="6 7" id="KW-0472">Membrane</keyword>
<evidence type="ECO:0000256" key="3">
    <source>
        <dbReference type="ARBA" id="ARBA00022475"/>
    </source>
</evidence>
<protein>
    <submittedName>
        <fullName evidence="11">Glucuronide transporter</fullName>
    </submittedName>
</protein>
<dbReference type="Proteomes" id="UP001279522">
    <property type="component" value="Unassembled WGS sequence"/>
</dbReference>
<feature type="transmembrane region" description="Helical" evidence="7">
    <location>
        <begin position="182"/>
        <end position="201"/>
    </location>
</feature>
<feature type="transmembrane region" description="Helical" evidence="7">
    <location>
        <begin position="149"/>
        <end position="170"/>
    </location>
</feature>
<dbReference type="Proteomes" id="UP001169574">
    <property type="component" value="Unassembled WGS sequence"/>
</dbReference>
<dbReference type="OrthoDB" id="181905at2"/>
<evidence type="ECO:0000313" key="11">
    <source>
        <dbReference type="EMBL" id="HAT3900693.1"/>
    </source>
</evidence>
<evidence type="ECO:0000256" key="5">
    <source>
        <dbReference type="ARBA" id="ARBA00022989"/>
    </source>
</evidence>
<sequence length="457" mass="49682">MSQQLSWRAIIGYSLGDVANNFAFAMGALFLLSYYTDVAGVGAAAAGTMLLLVRVFDAFADVSAGRIVDSVNTRWGKFRPFLLFGSAPLMAFSVLVFCVPAEWSHSSKVIYAYITYMGLGICYSLVNIPYGSLATAMTQQPQSRARLGAARSIAASLTFVCLAFLIGPRISGASPTEMQDVYLFWTIILAVAGTVLYFVCFKSTKENVVRIVAQPSMKISLQTVKQNRPLIMLCAGALCLLISTFAVSASSLFYVRYVLNDAGLFSVMVLVQMLIGTVASAPMVPRLVTRVGKKNTFLIGSLLGTSGYLLFFYMSAHSVPVALTALAIASVGQGISMTVMWALEADTVEYGEYLTGVRIEGLTYSLFSFTRKCGQAIGGSIPAFILGLSGYIANQAQTPEVIMGIRISIALVPCGFLLLAFIIMWFYPLTDQKFKEIILEIDTRKKTQQKLIDDFKK</sequence>
<dbReference type="PANTHER" id="PTHR11328:SF39">
    <property type="entry name" value="2,3-DIHYDROXYPROPANE-1-SULFONATE EXPORTER-RELATED"/>
    <property type="match status" value="1"/>
</dbReference>
<dbReference type="Pfam" id="PF13347">
    <property type="entry name" value="MFS_2"/>
    <property type="match status" value="1"/>
</dbReference>
<feature type="transmembrane region" description="Helical" evidence="7">
    <location>
        <begin position="296"/>
        <end position="315"/>
    </location>
</feature>
<dbReference type="EMBL" id="DACSXJ010000069">
    <property type="protein sequence ID" value="HAT3900693.1"/>
    <property type="molecule type" value="Genomic_DNA"/>
</dbReference>
<gene>
    <name evidence="11" type="primary">uidB</name>
    <name evidence="13" type="ORF">HV178_26660</name>
    <name evidence="11" type="ORF">I9Y29_005195</name>
    <name evidence="12" type="ORF">KV121_005472</name>
    <name evidence="9" type="ORF">P7U51_005592</name>
    <name evidence="10" type="ORF">PQQ21_005438</name>
    <name evidence="8" type="ORF">SGX49_005419</name>
</gene>
<keyword evidence="3" id="KW-1003">Cell membrane</keyword>
<dbReference type="CDD" id="cd17332">
    <property type="entry name" value="MFS_MelB_like"/>
    <property type="match status" value="1"/>
</dbReference>
<evidence type="ECO:0000256" key="1">
    <source>
        <dbReference type="ARBA" id="ARBA00004651"/>
    </source>
</evidence>
<feature type="transmembrane region" description="Helical" evidence="7">
    <location>
        <begin position="12"/>
        <end position="35"/>
    </location>
</feature>
<dbReference type="RefSeq" id="WP_022652297.1">
    <property type="nucleotide sequence ID" value="NZ_CAKNEP010000033.1"/>
</dbReference>
<dbReference type="PANTHER" id="PTHR11328">
    <property type="entry name" value="MAJOR FACILITATOR SUPERFAMILY DOMAIN-CONTAINING PROTEIN"/>
    <property type="match status" value="1"/>
</dbReference>
<evidence type="ECO:0000313" key="8">
    <source>
        <dbReference type="EMBL" id="ELV3682905.1"/>
    </source>
</evidence>
<evidence type="ECO:0000313" key="12">
    <source>
        <dbReference type="EMBL" id="HBH7045296.1"/>
    </source>
</evidence>
<feature type="transmembrane region" description="Helical" evidence="7">
    <location>
        <begin position="41"/>
        <end position="60"/>
    </location>
</feature>
<comment type="subcellular location">
    <subcellularLocation>
        <location evidence="1">Cell membrane</location>
        <topology evidence="1">Multi-pass membrane protein</topology>
    </subcellularLocation>
</comment>
<evidence type="ECO:0000313" key="9">
    <source>
        <dbReference type="EMBL" id="EMM7460977.1"/>
    </source>
</evidence>
<feature type="transmembrane region" description="Helical" evidence="7">
    <location>
        <begin position="109"/>
        <end position="128"/>
    </location>
</feature>
<dbReference type="Proteomes" id="UP000885148">
    <property type="component" value="Unassembled WGS sequence"/>
</dbReference>
<evidence type="ECO:0000313" key="14">
    <source>
        <dbReference type="Proteomes" id="UP000512222"/>
    </source>
</evidence>
<accession>A0A0D7L138</accession>
<geneLocation type="plasmid" evidence="14">
    <name>prhbstw-00370_3</name>
</geneLocation>
<comment type="similarity">
    <text evidence="2">Belongs to the sodium:galactoside symporter (TC 2.A.2) family.</text>
</comment>
<evidence type="ECO:0000256" key="6">
    <source>
        <dbReference type="ARBA" id="ARBA00023136"/>
    </source>
</evidence>
<dbReference type="PROSITE" id="PS00872">
    <property type="entry name" value="NA_GALACTOSIDE_SYMP"/>
    <property type="match status" value="1"/>
</dbReference>
<dbReference type="NCBIfam" id="NF007353">
    <property type="entry name" value="PRK09848.1"/>
    <property type="match status" value="1"/>
</dbReference>
<evidence type="ECO:0000313" key="13">
    <source>
        <dbReference type="EMBL" id="QLV33546.1"/>
    </source>
</evidence>
<dbReference type="Proteomes" id="UP000512222">
    <property type="component" value="Plasmid pRHBSTW-00370_3"/>
</dbReference>
<feature type="transmembrane region" description="Helical" evidence="7">
    <location>
        <begin position="376"/>
        <end position="393"/>
    </location>
</feature>
<keyword evidence="4 7" id="KW-0812">Transmembrane</keyword>
<dbReference type="EMBL" id="ABKLER030000054">
    <property type="protein sequence ID" value="EMN4148066.1"/>
    <property type="molecule type" value="Genomic_DNA"/>
</dbReference>
<dbReference type="GO" id="GO:0005886">
    <property type="term" value="C:plasma membrane"/>
    <property type="evidence" value="ECO:0007669"/>
    <property type="project" value="UniProtKB-SubCell"/>
</dbReference>
<feature type="transmembrane region" description="Helical" evidence="7">
    <location>
        <begin position="230"/>
        <end position="257"/>
    </location>
</feature>
<dbReference type="Proteomes" id="UP000855471">
    <property type="component" value="Unassembled WGS sequence"/>
</dbReference>
<evidence type="ECO:0000256" key="7">
    <source>
        <dbReference type="SAM" id="Phobius"/>
    </source>
</evidence>
<evidence type="ECO:0000256" key="4">
    <source>
        <dbReference type="ARBA" id="ARBA00022692"/>
    </source>
</evidence>
<dbReference type="GO" id="GO:0008643">
    <property type="term" value="P:carbohydrate transport"/>
    <property type="evidence" value="ECO:0007669"/>
    <property type="project" value="InterPro"/>
</dbReference>
<proteinExistence type="inferred from homology"/>
<dbReference type="EMBL" id="DAESCB010000045">
    <property type="protein sequence ID" value="HBH7045296.1"/>
    <property type="molecule type" value="Genomic_DNA"/>
</dbReference>
<dbReference type="InterPro" id="IPR039672">
    <property type="entry name" value="MFS_2"/>
</dbReference>
<dbReference type="GeneID" id="86978941"/>
<reference evidence="11" key="1">
    <citation type="journal article" date="2018" name="Genome Biol.">
        <title>SKESA: strategic k-mer extension for scrupulous assemblies.</title>
        <authorList>
            <person name="Souvorov A."/>
            <person name="Agarwala R."/>
            <person name="Lipman D.J."/>
        </authorList>
    </citation>
    <scope>NUCLEOTIDE SEQUENCE</scope>
    <source>
        <strain evidence="12">91871</strain>
        <strain evidence="11">O50</strain>
    </source>
</reference>
<organism evidence="11">
    <name type="scientific">Citrobacter freundii</name>
    <dbReference type="NCBI Taxonomy" id="546"/>
    <lineage>
        <taxon>Bacteria</taxon>
        <taxon>Pseudomonadati</taxon>
        <taxon>Pseudomonadota</taxon>
        <taxon>Gammaproteobacteria</taxon>
        <taxon>Enterobacterales</taxon>
        <taxon>Enterobacteriaceae</taxon>
        <taxon>Citrobacter</taxon>
        <taxon>Citrobacter freundii complex</taxon>
    </lineage>
</organism>
<dbReference type="GO" id="GO:0015293">
    <property type="term" value="F:symporter activity"/>
    <property type="evidence" value="ECO:0007669"/>
    <property type="project" value="InterPro"/>
</dbReference>
<reference evidence="14" key="2">
    <citation type="submission" date="2020-06" db="EMBL/GenBank/DDBJ databases">
        <title>REHAB project genomes.</title>
        <authorList>
            <person name="Shaw L.P."/>
        </authorList>
    </citation>
    <scope>NUCLEOTIDE SEQUENCE [LARGE SCALE GENOMIC DNA]</scope>
    <source>
        <strain evidence="14">RHBSTW-00370</strain>
        <plasmid evidence="14">prhbstw-00370_3</plasmid>
    </source>
</reference>
<dbReference type="EMBL" id="ABOSXX010000066">
    <property type="protein sequence ID" value="ELV3682905.1"/>
    <property type="molecule type" value="Genomic_DNA"/>
</dbReference>
<feature type="transmembrane region" description="Helical" evidence="7">
    <location>
        <begin position="405"/>
        <end position="427"/>
    </location>
</feature>
<dbReference type="Gene3D" id="1.20.1250.20">
    <property type="entry name" value="MFS general substrate transporter like domains"/>
    <property type="match status" value="2"/>
</dbReference>
<dbReference type="GO" id="GO:0006814">
    <property type="term" value="P:sodium ion transport"/>
    <property type="evidence" value="ECO:0007669"/>
    <property type="project" value="InterPro"/>
</dbReference>
<reference evidence="8" key="5">
    <citation type="submission" date="2023-05" db="EMBL/GenBank/DDBJ databases">
        <authorList>
            <consortium name="Clinical and Environmental Microbiology Branch: Whole genome sequencing antimicrobial resistance pathogens in the healthcare setting"/>
        </authorList>
    </citation>
    <scope>NUCLEOTIDE SEQUENCE</scope>
    <source>
        <strain evidence="10">2023GN-00102</strain>
        <strain evidence="8">2023GN-00287</strain>
        <strain evidence="9">Whole organism</strain>
    </source>
</reference>
<feature type="transmembrane region" description="Helical" evidence="7">
    <location>
        <begin position="263"/>
        <end position="284"/>
    </location>
</feature>
<keyword evidence="13" id="KW-0614">Plasmid</keyword>
<dbReference type="AlphaFoldDB" id="A0A0D7L138"/>
<evidence type="ECO:0000313" key="10">
    <source>
        <dbReference type="EMBL" id="EMN4148066.1"/>
    </source>
</evidence>
<dbReference type="EMBL" id="CP056575">
    <property type="protein sequence ID" value="QLV33546.1"/>
    <property type="molecule type" value="Genomic_DNA"/>
</dbReference>
<name>A0A0D7L138_CITFR</name>
<dbReference type="InterPro" id="IPR036259">
    <property type="entry name" value="MFS_trans_sf"/>
</dbReference>
<dbReference type="InterPro" id="IPR018043">
    <property type="entry name" value="Na/Gal_symport_CS"/>
</dbReference>
<reference evidence="13" key="4">
    <citation type="journal article" date="2021" name="Microb. Genom.">
        <title>A genomic epidemiological study shows that prevalence of antimicrobial resistance in Enterobacterales is associated with the livestock host, as well as antimicrobial usage.</title>
        <authorList>
            <person name="AbuOun M."/>
            <person name="Jones H."/>
            <person name="Stubberfield E."/>
            <person name="Gilson D."/>
            <person name="Shaw L.P."/>
            <person name="Hubbard A.T.M."/>
            <person name="Chau K.K."/>
            <person name="Sebra R."/>
            <person name="Peto T.E.A."/>
            <person name="Crook D.W."/>
            <person name="Read D.S."/>
            <person name="Gweon H.S."/>
            <person name="Walker A.S."/>
            <person name="Stoesser N."/>
            <person name="Smith R.P."/>
            <person name="Anjum M.F."/>
            <person name="On Behalf Of The Rehab Consortium."/>
        </authorList>
    </citation>
    <scope>NUCLEOTIDE SEQUENCE</scope>
    <source>
        <strain evidence="13">RHBSTW-00370</strain>
    </source>
</reference>
<geneLocation type="plasmid" evidence="13">
    <name>pRHBSTW-00370_3</name>
</geneLocation>
<keyword evidence="5 7" id="KW-1133">Transmembrane helix</keyword>
<reference evidence="11" key="3">
    <citation type="submission" date="2020-09" db="EMBL/GenBank/DDBJ databases">
        <authorList>
            <consortium name="NCBI Pathogen Detection Project"/>
        </authorList>
    </citation>
    <scope>NUCLEOTIDE SEQUENCE</scope>
    <source>
        <strain evidence="12">91871</strain>
        <strain evidence="11">O50</strain>
    </source>
</reference>
<feature type="transmembrane region" description="Helical" evidence="7">
    <location>
        <begin position="321"/>
        <end position="343"/>
    </location>
</feature>
<dbReference type="EMBL" id="ABLGCN030000039">
    <property type="protein sequence ID" value="EMM7460977.1"/>
    <property type="molecule type" value="Genomic_DNA"/>
</dbReference>
<evidence type="ECO:0000256" key="2">
    <source>
        <dbReference type="ARBA" id="ARBA00009617"/>
    </source>
</evidence>
<dbReference type="SUPFAM" id="SSF103473">
    <property type="entry name" value="MFS general substrate transporter"/>
    <property type="match status" value="1"/>
</dbReference>
<dbReference type="NCBIfam" id="TIGR00792">
    <property type="entry name" value="gph"/>
    <property type="match status" value="1"/>
</dbReference>